<feature type="coiled-coil region" evidence="10">
    <location>
        <begin position="117"/>
        <end position="228"/>
    </location>
</feature>
<dbReference type="GO" id="GO:0070652">
    <property type="term" value="C:HAUS complex"/>
    <property type="evidence" value="ECO:0007669"/>
    <property type="project" value="InterPro"/>
</dbReference>
<dbReference type="GO" id="GO:0051225">
    <property type="term" value="P:spindle assembly"/>
    <property type="evidence" value="ECO:0007669"/>
    <property type="project" value="InterPro"/>
</dbReference>
<dbReference type="GO" id="GO:0007098">
    <property type="term" value="P:centrosome cycle"/>
    <property type="evidence" value="ECO:0007669"/>
    <property type="project" value="TreeGrafter"/>
</dbReference>
<protein>
    <submittedName>
        <fullName evidence="11">HAUS1 protein</fullName>
    </submittedName>
</protein>
<sequence>QVTLWLKKLYGDMPVPRYEVNERTVEILHEVMECNEEVDRDVSLLIEDMKDQATKYEAEAKYWQDILEESLGLSVDRLSREATTALSDLIESAMALEVEDTSLTSFYSAINYMASELFKTKSKNQEMELELKTLKKKLTSALMMEKQLEEDIKKITESQKAEMAKAESRSKNLMFLEKKSEDLKIRIKDAEKQLIATGLDQSLTHEALVKLSEELAALQRKVKPLKKEVKSYHDLPPSIALARVMVEEARNEL</sequence>
<evidence type="ECO:0000313" key="11">
    <source>
        <dbReference type="EMBL" id="NWW61892.1"/>
    </source>
</evidence>
<evidence type="ECO:0000256" key="2">
    <source>
        <dbReference type="ARBA" id="ARBA00005479"/>
    </source>
</evidence>
<feature type="non-terminal residue" evidence="11">
    <location>
        <position position="1"/>
    </location>
</feature>
<evidence type="ECO:0000256" key="7">
    <source>
        <dbReference type="ARBA" id="ARBA00023054"/>
    </source>
</evidence>
<accession>A0A7K6PKG7</accession>
<keyword evidence="4" id="KW-0132">Cell division</keyword>
<dbReference type="Pfam" id="PF25762">
    <property type="entry name" value="HAUS1"/>
    <property type="match status" value="1"/>
</dbReference>
<evidence type="ECO:0000256" key="1">
    <source>
        <dbReference type="ARBA" id="ARBA00004186"/>
    </source>
</evidence>
<comment type="subcellular location">
    <subcellularLocation>
        <location evidence="1">Cytoplasm</location>
        <location evidence="1">Cytoskeleton</location>
        <location evidence="1">Spindle</location>
    </subcellularLocation>
</comment>
<dbReference type="PRINTS" id="PR02087">
    <property type="entry name" value="HAUSAUGMINL1"/>
</dbReference>
<keyword evidence="7 10" id="KW-0175">Coiled coil</keyword>
<proteinExistence type="inferred from homology"/>
<dbReference type="PANTHER" id="PTHR31570:SF1">
    <property type="entry name" value="HAUS AUGMIN-LIKE COMPLEX SUBUNIT 1"/>
    <property type="match status" value="1"/>
</dbReference>
<evidence type="ECO:0000256" key="4">
    <source>
        <dbReference type="ARBA" id="ARBA00022618"/>
    </source>
</evidence>
<evidence type="ECO:0000256" key="5">
    <source>
        <dbReference type="ARBA" id="ARBA00022701"/>
    </source>
</evidence>
<comment type="similarity">
    <text evidence="2">Belongs to the HAUS1 family.</text>
</comment>
<dbReference type="GO" id="GO:0051301">
    <property type="term" value="P:cell division"/>
    <property type="evidence" value="ECO:0007669"/>
    <property type="project" value="UniProtKB-KW"/>
</dbReference>
<keyword evidence="5" id="KW-0493">Microtubule</keyword>
<dbReference type="AlphaFoldDB" id="A0A7K6PKG7"/>
<organism evidence="11 12">
    <name type="scientific">Ifrita kowaldi</name>
    <name type="common">blue-capped ifrita</name>
    <dbReference type="NCBI Taxonomy" id="461245"/>
    <lineage>
        <taxon>Eukaryota</taxon>
        <taxon>Metazoa</taxon>
        <taxon>Chordata</taxon>
        <taxon>Craniata</taxon>
        <taxon>Vertebrata</taxon>
        <taxon>Euteleostomi</taxon>
        <taxon>Archelosauria</taxon>
        <taxon>Archosauria</taxon>
        <taxon>Dinosauria</taxon>
        <taxon>Saurischia</taxon>
        <taxon>Theropoda</taxon>
        <taxon>Coelurosauria</taxon>
        <taxon>Aves</taxon>
        <taxon>Neognathae</taxon>
        <taxon>Neoaves</taxon>
        <taxon>Telluraves</taxon>
        <taxon>Australaves</taxon>
        <taxon>Passeriformes</taxon>
        <taxon>Corvoidea</taxon>
        <taxon>Cinclosomatidae</taxon>
        <taxon>Ifrita</taxon>
    </lineage>
</organism>
<dbReference type="InterPro" id="IPR026243">
    <property type="entry name" value="HAUS1"/>
</dbReference>
<dbReference type="EMBL" id="VZRS01007521">
    <property type="protein sequence ID" value="NWW61892.1"/>
    <property type="molecule type" value="Genomic_DNA"/>
</dbReference>
<evidence type="ECO:0000256" key="9">
    <source>
        <dbReference type="ARBA" id="ARBA00023306"/>
    </source>
</evidence>
<keyword evidence="8" id="KW-0206">Cytoskeleton</keyword>
<evidence type="ECO:0000256" key="10">
    <source>
        <dbReference type="SAM" id="Coils"/>
    </source>
</evidence>
<name>A0A7K6PKG7_9CORV</name>
<evidence type="ECO:0000256" key="3">
    <source>
        <dbReference type="ARBA" id="ARBA00022490"/>
    </source>
</evidence>
<gene>
    <name evidence="11" type="primary">Haus1</name>
    <name evidence="11" type="ORF">IFRKOW_R03819</name>
</gene>
<evidence type="ECO:0000313" key="12">
    <source>
        <dbReference type="Proteomes" id="UP000542689"/>
    </source>
</evidence>
<keyword evidence="12" id="KW-1185">Reference proteome</keyword>
<reference evidence="11 12" key="1">
    <citation type="submission" date="2019-09" db="EMBL/GenBank/DDBJ databases">
        <title>Bird 10,000 Genomes (B10K) Project - Family phase.</title>
        <authorList>
            <person name="Zhang G."/>
        </authorList>
    </citation>
    <scope>NUCLEOTIDE SEQUENCE [LARGE SCALE GENOMIC DNA]</scope>
    <source>
        <strain evidence="11">B10K-DU-029-41</strain>
        <tissue evidence="11">Liver</tissue>
    </source>
</reference>
<dbReference type="GO" id="GO:0005874">
    <property type="term" value="C:microtubule"/>
    <property type="evidence" value="ECO:0007669"/>
    <property type="project" value="UniProtKB-KW"/>
</dbReference>
<feature type="non-terminal residue" evidence="11">
    <location>
        <position position="253"/>
    </location>
</feature>
<dbReference type="Proteomes" id="UP000542689">
    <property type="component" value="Unassembled WGS sequence"/>
</dbReference>
<dbReference type="GO" id="GO:0005819">
    <property type="term" value="C:spindle"/>
    <property type="evidence" value="ECO:0007669"/>
    <property type="project" value="UniProtKB-SubCell"/>
</dbReference>
<keyword evidence="3" id="KW-0963">Cytoplasm</keyword>
<keyword evidence="6" id="KW-0498">Mitosis</keyword>
<dbReference type="GO" id="GO:0005829">
    <property type="term" value="C:cytosol"/>
    <property type="evidence" value="ECO:0007669"/>
    <property type="project" value="TreeGrafter"/>
</dbReference>
<dbReference type="PANTHER" id="PTHR31570">
    <property type="entry name" value="HAUS AUGMIN-LIKE COMPLEX SUBUNIT 1"/>
    <property type="match status" value="1"/>
</dbReference>
<evidence type="ECO:0000256" key="6">
    <source>
        <dbReference type="ARBA" id="ARBA00022776"/>
    </source>
</evidence>
<evidence type="ECO:0000256" key="8">
    <source>
        <dbReference type="ARBA" id="ARBA00023212"/>
    </source>
</evidence>
<keyword evidence="9" id="KW-0131">Cell cycle</keyword>
<comment type="caution">
    <text evidence="11">The sequence shown here is derived from an EMBL/GenBank/DDBJ whole genome shotgun (WGS) entry which is preliminary data.</text>
</comment>